<sequence length="323" mass="36710">MINSLIFIIVSYTSMFAFSGSGDIRRALFNPLQLERQGRLSIYFSGGFTRANENRYQYVYDSYDNTVGKITVYSHSKFYTDLPDFLTTYRPGKRGFGYLGSIKFADLNYTFCQKSRDPNYVIREDSVLEQTGTIRFYKVGAGSQINLFSLLLGIVYARGSQDSLTFNGFMPEVGAGIFSPNIDLILNIYPGANLQGDVDKKLPPVVHGDLTLKAPSKQLDRVTISLTYKNWKKSYSYYHNTIEGMISLYHTFQDVTTLGVGGSITTSYVDGETYIPTYTLYTSHRLNLIEIGTFLSYTPFNYNKYEKIEESKLSVNLFIKMNL</sequence>
<reference evidence="1" key="1">
    <citation type="journal article" date="2020" name="mSystems">
        <title>Genome- and Community-Level Interaction Insights into Carbon Utilization and Element Cycling Functions of Hydrothermarchaeota in Hydrothermal Sediment.</title>
        <authorList>
            <person name="Zhou Z."/>
            <person name="Liu Y."/>
            <person name="Xu W."/>
            <person name="Pan J."/>
            <person name="Luo Z.H."/>
            <person name="Li M."/>
        </authorList>
    </citation>
    <scope>NUCLEOTIDE SEQUENCE [LARGE SCALE GENOMIC DNA]</scope>
    <source>
        <strain evidence="1">HyVt-96</strain>
    </source>
</reference>
<gene>
    <name evidence="1" type="ORF">ENL43_00050</name>
</gene>
<accession>A0A7V5HM28</accession>
<name>A0A7V5HM28_UNCW3</name>
<organism evidence="1">
    <name type="scientific">candidate division WOR-3 bacterium</name>
    <dbReference type="NCBI Taxonomy" id="2052148"/>
    <lineage>
        <taxon>Bacteria</taxon>
        <taxon>Bacteria division WOR-3</taxon>
    </lineage>
</organism>
<protein>
    <submittedName>
        <fullName evidence="1">Uncharacterized protein</fullName>
    </submittedName>
</protein>
<proteinExistence type="predicted"/>
<dbReference type="Proteomes" id="UP000886050">
    <property type="component" value="Unassembled WGS sequence"/>
</dbReference>
<dbReference type="EMBL" id="DRTX01000004">
    <property type="protein sequence ID" value="HHF52742.1"/>
    <property type="molecule type" value="Genomic_DNA"/>
</dbReference>
<dbReference type="AlphaFoldDB" id="A0A7V5HM28"/>
<comment type="caution">
    <text evidence="1">The sequence shown here is derived from an EMBL/GenBank/DDBJ whole genome shotgun (WGS) entry which is preliminary data.</text>
</comment>
<evidence type="ECO:0000313" key="1">
    <source>
        <dbReference type="EMBL" id="HHF52742.1"/>
    </source>
</evidence>